<keyword evidence="17" id="KW-1185">Reference proteome</keyword>
<feature type="domain" description="Dihydrodipicolinate reductase N-terminal" evidence="14">
    <location>
        <begin position="5"/>
        <end position="127"/>
    </location>
</feature>
<feature type="binding site" evidence="13">
    <location>
        <begin position="124"/>
        <end position="127"/>
    </location>
    <ligand>
        <name>NAD(+)</name>
        <dbReference type="ChEBI" id="CHEBI:57540"/>
    </ligand>
</feature>
<dbReference type="GO" id="GO:0050661">
    <property type="term" value="F:NADP binding"/>
    <property type="evidence" value="ECO:0007669"/>
    <property type="project" value="UniProtKB-UniRule"/>
</dbReference>
<dbReference type="GO" id="GO:0016726">
    <property type="term" value="F:oxidoreductase activity, acting on CH or CH2 groups, NAD or NADP as acceptor"/>
    <property type="evidence" value="ECO:0007669"/>
    <property type="project" value="UniProtKB-UniRule"/>
</dbReference>
<feature type="active site" description="Proton donor" evidence="13">
    <location>
        <position position="160"/>
    </location>
</feature>
<protein>
    <recommendedName>
        <fullName evidence="10 13">4-hydroxy-tetrahydrodipicolinate reductase</fullName>
        <shortName evidence="13">HTPA reductase</shortName>
        <ecNumber evidence="10 13">1.17.1.8</ecNumber>
    </recommendedName>
</protein>
<dbReference type="InterPro" id="IPR022664">
    <property type="entry name" value="DapB_N_CS"/>
</dbReference>
<dbReference type="NCBIfam" id="TIGR00036">
    <property type="entry name" value="dapB"/>
    <property type="match status" value="1"/>
</dbReference>
<feature type="binding site" evidence="13">
    <location>
        <begin position="100"/>
        <end position="102"/>
    </location>
    <ligand>
        <name>NAD(+)</name>
        <dbReference type="ChEBI" id="CHEBI:57540"/>
    </ligand>
</feature>
<comment type="catalytic activity">
    <reaction evidence="12 13">
        <text>(S)-2,3,4,5-tetrahydrodipicolinate + NAD(+) + H2O = (2S,4S)-4-hydroxy-2,3,4,5-tetrahydrodipicolinate + NADH + H(+)</text>
        <dbReference type="Rhea" id="RHEA:35323"/>
        <dbReference type="ChEBI" id="CHEBI:15377"/>
        <dbReference type="ChEBI" id="CHEBI:15378"/>
        <dbReference type="ChEBI" id="CHEBI:16845"/>
        <dbReference type="ChEBI" id="CHEBI:57540"/>
        <dbReference type="ChEBI" id="CHEBI:57945"/>
        <dbReference type="ChEBI" id="CHEBI:67139"/>
        <dbReference type="EC" id="1.17.1.8"/>
    </reaction>
</comment>
<dbReference type="HAMAP" id="MF_00102">
    <property type="entry name" value="DapB"/>
    <property type="match status" value="1"/>
</dbReference>
<proteinExistence type="inferred from homology"/>
<dbReference type="GO" id="GO:0051287">
    <property type="term" value="F:NAD binding"/>
    <property type="evidence" value="ECO:0007669"/>
    <property type="project" value="UniProtKB-UniRule"/>
</dbReference>
<dbReference type="PROSITE" id="PS01298">
    <property type="entry name" value="DAPB"/>
    <property type="match status" value="1"/>
</dbReference>
<evidence type="ECO:0000256" key="8">
    <source>
        <dbReference type="ARBA" id="ARBA00023154"/>
    </source>
</evidence>
<comment type="subunit">
    <text evidence="13">Homotetramer.</text>
</comment>
<dbReference type="CDD" id="cd02274">
    <property type="entry name" value="DHDPR_N"/>
    <property type="match status" value="1"/>
</dbReference>
<evidence type="ECO:0000256" key="2">
    <source>
        <dbReference type="ARBA" id="ARBA00022490"/>
    </source>
</evidence>
<dbReference type="Pfam" id="PF01113">
    <property type="entry name" value="DapB_N"/>
    <property type="match status" value="1"/>
</dbReference>
<gene>
    <name evidence="13" type="primary">dapB</name>
    <name evidence="16" type="ORF">VW23_009660</name>
</gene>
<evidence type="ECO:0000256" key="6">
    <source>
        <dbReference type="ARBA" id="ARBA00023002"/>
    </source>
</evidence>
<dbReference type="PIRSF" id="PIRSF000161">
    <property type="entry name" value="DHPR"/>
    <property type="match status" value="1"/>
</dbReference>
<evidence type="ECO:0000256" key="7">
    <source>
        <dbReference type="ARBA" id="ARBA00023027"/>
    </source>
</evidence>
<comment type="caution">
    <text evidence="13">Was originally thought to be a dihydrodipicolinate reductase (DHDPR), catalyzing the conversion of dihydrodipicolinate to tetrahydrodipicolinate. However, it was shown in E.coli that the substrate of the enzymatic reaction is not dihydrodipicolinate (DHDP) but in fact (2S,4S)-4-hydroxy-2,3,4,5-tetrahydrodipicolinic acid (HTPA), the product released by the DapA-catalyzed reaction.</text>
</comment>
<keyword evidence="3 13" id="KW-0028">Amino-acid biosynthesis</keyword>
<evidence type="ECO:0000256" key="13">
    <source>
        <dbReference type="HAMAP-Rule" id="MF_00102"/>
    </source>
</evidence>
<evidence type="ECO:0000313" key="16">
    <source>
        <dbReference type="EMBL" id="OEO32803.1"/>
    </source>
</evidence>
<dbReference type="GO" id="GO:0009089">
    <property type="term" value="P:lysine biosynthetic process via diaminopimelate"/>
    <property type="evidence" value="ECO:0007669"/>
    <property type="project" value="UniProtKB-UniRule"/>
</dbReference>
<feature type="binding site" evidence="13">
    <location>
        <position position="36"/>
    </location>
    <ligand>
        <name>NAD(+)</name>
        <dbReference type="ChEBI" id="CHEBI:57540"/>
    </ligand>
</feature>
<dbReference type="SUPFAM" id="SSF51735">
    <property type="entry name" value="NAD(P)-binding Rossmann-fold domains"/>
    <property type="match status" value="1"/>
</dbReference>
<feature type="binding site" evidence="13">
    <location>
        <begin position="10"/>
        <end position="15"/>
    </location>
    <ligand>
        <name>NAD(+)</name>
        <dbReference type="ChEBI" id="CHEBI:57540"/>
    </ligand>
</feature>
<keyword evidence="4 13" id="KW-0521">NADP</keyword>
<keyword evidence="7 13" id="KW-0520">NAD</keyword>
<dbReference type="InterPro" id="IPR022663">
    <property type="entry name" value="DapB_C"/>
</dbReference>
<feature type="active site" description="Proton donor/acceptor" evidence="13">
    <location>
        <position position="156"/>
    </location>
</feature>
<dbReference type="PANTHER" id="PTHR20836">
    <property type="entry name" value="DIHYDRODIPICOLINATE REDUCTASE"/>
    <property type="match status" value="1"/>
</dbReference>
<feature type="domain" description="Dihydrodipicolinate reductase C-terminal" evidence="15">
    <location>
        <begin position="130"/>
        <end position="265"/>
    </location>
</feature>
<keyword evidence="2 13" id="KW-0963">Cytoplasm</keyword>
<evidence type="ECO:0000256" key="5">
    <source>
        <dbReference type="ARBA" id="ARBA00022915"/>
    </source>
</evidence>
<dbReference type="RefSeq" id="WP_069908040.1">
    <property type="nucleotide sequence ID" value="NZ_LAJE02000053.1"/>
</dbReference>
<dbReference type="InterPro" id="IPR036291">
    <property type="entry name" value="NAD(P)-bd_dom_sf"/>
</dbReference>
<dbReference type="FunFam" id="3.30.360.10:FF:000004">
    <property type="entry name" value="4-hydroxy-tetrahydrodipicolinate reductase"/>
    <property type="match status" value="1"/>
</dbReference>
<dbReference type="GO" id="GO:0005829">
    <property type="term" value="C:cytosol"/>
    <property type="evidence" value="ECO:0007669"/>
    <property type="project" value="TreeGrafter"/>
</dbReference>
<keyword evidence="6 13" id="KW-0560">Oxidoreductase</keyword>
<dbReference type="EC" id="1.17.1.8" evidence="10 13"/>
<dbReference type="GO" id="GO:0008839">
    <property type="term" value="F:4-hydroxy-tetrahydrodipicolinate reductase"/>
    <property type="evidence" value="ECO:0007669"/>
    <property type="project" value="UniProtKB-UniRule"/>
</dbReference>
<evidence type="ECO:0000256" key="4">
    <source>
        <dbReference type="ARBA" id="ARBA00022857"/>
    </source>
</evidence>
<evidence type="ECO:0000256" key="12">
    <source>
        <dbReference type="ARBA" id="ARBA00049396"/>
    </source>
</evidence>
<dbReference type="Pfam" id="PF05173">
    <property type="entry name" value="DapB_C"/>
    <property type="match status" value="1"/>
</dbReference>
<feature type="binding site" evidence="13">
    <location>
        <begin position="166"/>
        <end position="167"/>
    </location>
    <ligand>
        <name>(S)-2,3,4,5-tetrahydrodipicolinate</name>
        <dbReference type="ChEBI" id="CHEBI:16845"/>
    </ligand>
</feature>
<evidence type="ECO:0000259" key="14">
    <source>
        <dbReference type="Pfam" id="PF01113"/>
    </source>
</evidence>
<keyword evidence="8 13" id="KW-0457">Lysine biosynthesis</keyword>
<dbReference type="Proteomes" id="UP000095463">
    <property type="component" value="Unassembled WGS sequence"/>
</dbReference>
<evidence type="ECO:0000256" key="9">
    <source>
        <dbReference type="ARBA" id="ARBA00037922"/>
    </source>
</evidence>
<dbReference type="Gene3D" id="3.40.50.720">
    <property type="entry name" value="NAD(P)-binding Rossmann-like Domain"/>
    <property type="match status" value="1"/>
</dbReference>
<evidence type="ECO:0000259" key="15">
    <source>
        <dbReference type="Pfam" id="PF05173"/>
    </source>
</evidence>
<comment type="caution">
    <text evidence="16">The sequence shown here is derived from an EMBL/GenBank/DDBJ whole genome shotgun (WGS) entry which is preliminary data.</text>
</comment>
<dbReference type="PANTHER" id="PTHR20836:SF0">
    <property type="entry name" value="4-HYDROXY-TETRAHYDRODIPICOLINATE REDUCTASE 1, CHLOROPLASTIC-RELATED"/>
    <property type="match status" value="1"/>
</dbReference>
<evidence type="ECO:0000256" key="10">
    <source>
        <dbReference type="ARBA" id="ARBA00038983"/>
    </source>
</evidence>
<dbReference type="InterPro" id="IPR000846">
    <property type="entry name" value="DapB_N"/>
</dbReference>
<comment type="similarity">
    <text evidence="1 13">Belongs to the DapB family.</text>
</comment>
<dbReference type="OrthoDB" id="9790352at2"/>
<accession>A0A1E5XW29</accession>
<sequence>MSDLKVAIAGAGGKMGAANIRAIAATAGIRVVSAFDRAGAPALGKDAGELVGLEPLGVSITDDVAAALDAAEAILDFTAPANSVALAQEAAKRGLVHIIGTTGCSEADDAAIREAAAGARIVKAGNFSLGVNLLLGLVKQAAAALPGFDVEILEMHHNKKVDAPSGTALMLGEAAARGRNLDLKTHSVRVRDGHTGPREAGSIGFAALRGGNVIGEHKVILAGPSERIELNHIADNRALFADGAVRAALWVRDQRPGLYSMADVLGFN</sequence>
<feature type="binding site" evidence="13">
    <location>
        <position position="157"/>
    </location>
    <ligand>
        <name>(S)-2,3,4,5-tetrahydrodipicolinate</name>
        <dbReference type="ChEBI" id="CHEBI:16845"/>
    </ligand>
</feature>
<dbReference type="EMBL" id="LAJE02000053">
    <property type="protein sequence ID" value="OEO32803.1"/>
    <property type="molecule type" value="Genomic_DNA"/>
</dbReference>
<dbReference type="UniPathway" id="UPA00034">
    <property type="reaction ID" value="UER00018"/>
</dbReference>
<dbReference type="GO" id="GO:0019877">
    <property type="term" value="P:diaminopimelate biosynthetic process"/>
    <property type="evidence" value="ECO:0007669"/>
    <property type="project" value="UniProtKB-UniRule"/>
</dbReference>
<organism evidence="16 17">
    <name type="scientific">Devosia insulae DS-56</name>
    <dbReference type="NCBI Taxonomy" id="1116389"/>
    <lineage>
        <taxon>Bacteria</taxon>
        <taxon>Pseudomonadati</taxon>
        <taxon>Pseudomonadota</taxon>
        <taxon>Alphaproteobacteria</taxon>
        <taxon>Hyphomicrobiales</taxon>
        <taxon>Devosiaceae</taxon>
        <taxon>Devosia</taxon>
    </lineage>
</organism>
<reference evidence="16 17" key="1">
    <citation type="journal article" date="2015" name="Genome Announc.">
        <title>Genome Assemblies of Three Soil-Associated Devosia species: D. insulae, D. limi, and D. soli.</title>
        <authorList>
            <person name="Hassan Y.I."/>
            <person name="Lepp D."/>
            <person name="Zhou T."/>
        </authorList>
    </citation>
    <scope>NUCLEOTIDE SEQUENCE [LARGE SCALE GENOMIC DNA]</scope>
    <source>
        <strain evidence="16 17">DS-56</strain>
    </source>
</reference>
<dbReference type="Gene3D" id="3.30.360.10">
    <property type="entry name" value="Dihydrodipicolinate Reductase, domain 2"/>
    <property type="match status" value="1"/>
</dbReference>
<dbReference type="InterPro" id="IPR023940">
    <property type="entry name" value="DHDPR_bac"/>
</dbReference>
<comment type="function">
    <text evidence="13">Catalyzes the conversion of 4-hydroxy-tetrahydrodipicolinate (HTPA) to tetrahydrodipicolinate.</text>
</comment>
<feature type="binding site" evidence="13">
    <location>
        <position position="37"/>
    </location>
    <ligand>
        <name>NADP(+)</name>
        <dbReference type="ChEBI" id="CHEBI:58349"/>
    </ligand>
</feature>
<dbReference type="AlphaFoldDB" id="A0A1E5XW29"/>
<evidence type="ECO:0000256" key="11">
    <source>
        <dbReference type="ARBA" id="ARBA00049080"/>
    </source>
</evidence>
<evidence type="ECO:0000313" key="17">
    <source>
        <dbReference type="Proteomes" id="UP000095463"/>
    </source>
</evidence>
<evidence type="ECO:0000256" key="3">
    <source>
        <dbReference type="ARBA" id="ARBA00022605"/>
    </source>
</evidence>
<name>A0A1E5XW29_9HYPH</name>
<comment type="pathway">
    <text evidence="9 13">Amino-acid biosynthesis; L-lysine biosynthesis via DAP pathway; (S)-tetrahydrodipicolinate from L-aspartate: step 4/4.</text>
</comment>
<keyword evidence="5 13" id="KW-0220">Diaminopimelate biosynthesis</keyword>
<comment type="catalytic activity">
    <reaction evidence="11 13">
        <text>(S)-2,3,4,5-tetrahydrodipicolinate + NADP(+) + H2O = (2S,4S)-4-hydroxy-2,3,4,5-tetrahydrodipicolinate + NADPH + H(+)</text>
        <dbReference type="Rhea" id="RHEA:35331"/>
        <dbReference type="ChEBI" id="CHEBI:15377"/>
        <dbReference type="ChEBI" id="CHEBI:15378"/>
        <dbReference type="ChEBI" id="CHEBI:16845"/>
        <dbReference type="ChEBI" id="CHEBI:57783"/>
        <dbReference type="ChEBI" id="CHEBI:58349"/>
        <dbReference type="ChEBI" id="CHEBI:67139"/>
        <dbReference type="EC" id="1.17.1.8"/>
    </reaction>
</comment>
<comment type="subcellular location">
    <subcellularLocation>
        <location evidence="13">Cytoplasm</location>
    </subcellularLocation>
</comment>
<evidence type="ECO:0000256" key="1">
    <source>
        <dbReference type="ARBA" id="ARBA00006642"/>
    </source>
</evidence>
<dbReference type="SUPFAM" id="SSF55347">
    <property type="entry name" value="Glyceraldehyde-3-phosphate dehydrogenase-like, C-terminal domain"/>
    <property type="match status" value="1"/>
</dbReference>